<evidence type="ECO:0000313" key="2">
    <source>
        <dbReference type="EMBL" id="AZJ36019.1"/>
    </source>
</evidence>
<keyword evidence="1" id="KW-0472">Membrane</keyword>
<dbReference type="RefSeq" id="WP_125067769.1">
    <property type="nucleotide sequence ID" value="NZ_CP032548.1"/>
</dbReference>
<sequence length="149" mass="17411">MKGLSLFLSILGFFAVLSAIVNDFYQIKLFYVVNFEQSCFIKDVLIVEKYFNVDGEPTDLYHIEGYLKRNKIKKTITGYMPSLDKDKNGNYLVWYCNQEGRNFILKRKKNEKSPSIVLGGVWFNLTLIILFIPSLLYYIGLKILEKNKK</sequence>
<dbReference type="Proteomes" id="UP000274593">
    <property type="component" value="Chromosome"/>
</dbReference>
<accession>A0A3Q8RNN7</accession>
<name>A0A3Q8RNN7_9FLAO</name>
<keyword evidence="1" id="KW-0812">Transmembrane</keyword>
<dbReference type="KEGG" id="tsig:D6T69_10990"/>
<evidence type="ECO:0000256" key="1">
    <source>
        <dbReference type="SAM" id="Phobius"/>
    </source>
</evidence>
<protein>
    <submittedName>
        <fullName evidence="2">Uncharacterized protein</fullName>
    </submittedName>
</protein>
<reference evidence="2 3" key="1">
    <citation type="submission" date="2018-09" db="EMBL/GenBank/DDBJ databases">
        <title>Insights into the microbiota of Asian seabass (Lates calcarifer) with tenacibaculosis symptoms and description of sp. nov. Tenacibaculum singaporense.</title>
        <authorList>
            <person name="Miyake S."/>
            <person name="Soh M."/>
            <person name="Azman M.N."/>
            <person name="Ngoh S.Y."/>
            <person name="Orban L."/>
        </authorList>
    </citation>
    <scope>NUCLEOTIDE SEQUENCE [LARGE SCALE GENOMIC DNA]</scope>
    <source>
        <strain evidence="2 3">DSM 106434</strain>
    </source>
</reference>
<feature type="transmembrane region" description="Helical" evidence="1">
    <location>
        <begin position="116"/>
        <end position="139"/>
    </location>
</feature>
<dbReference type="EMBL" id="CP032548">
    <property type="protein sequence ID" value="AZJ36019.1"/>
    <property type="molecule type" value="Genomic_DNA"/>
</dbReference>
<proteinExistence type="predicted"/>
<organism evidence="2 3">
    <name type="scientific">Tenacibaculum singaporense</name>
    <dbReference type="NCBI Taxonomy" id="2358479"/>
    <lineage>
        <taxon>Bacteria</taxon>
        <taxon>Pseudomonadati</taxon>
        <taxon>Bacteroidota</taxon>
        <taxon>Flavobacteriia</taxon>
        <taxon>Flavobacteriales</taxon>
        <taxon>Flavobacteriaceae</taxon>
        <taxon>Tenacibaculum</taxon>
    </lineage>
</organism>
<gene>
    <name evidence="2" type="ORF">D6T69_10990</name>
</gene>
<dbReference type="AlphaFoldDB" id="A0A3Q8RNN7"/>
<evidence type="ECO:0000313" key="3">
    <source>
        <dbReference type="Proteomes" id="UP000274593"/>
    </source>
</evidence>
<keyword evidence="1" id="KW-1133">Transmembrane helix</keyword>
<keyword evidence="3" id="KW-1185">Reference proteome</keyword>